<dbReference type="RefSeq" id="WP_119777380.1">
    <property type="nucleotide sequence ID" value="NZ_QYUK01000011.1"/>
</dbReference>
<comment type="caution">
    <text evidence="1">The sequence shown here is derived from an EMBL/GenBank/DDBJ whole genome shotgun (WGS) entry which is preliminary data.</text>
</comment>
<dbReference type="AlphaFoldDB" id="A0A418W9P5"/>
<organism evidence="1 2">
    <name type="scientific">Oleomonas cavernae</name>
    <dbReference type="NCBI Taxonomy" id="2320859"/>
    <lineage>
        <taxon>Bacteria</taxon>
        <taxon>Pseudomonadati</taxon>
        <taxon>Pseudomonadota</taxon>
        <taxon>Alphaproteobacteria</taxon>
        <taxon>Acetobacterales</taxon>
        <taxon>Acetobacteraceae</taxon>
        <taxon>Oleomonas</taxon>
    </lineage>
</organism>
<dbReference type="EMBL" id="QYUK01000011">
    <property type="protein sequence ID" value="RJF86735.1"/>
    <property type="molecule type" value="Genomic_DNA"/>
</dbReference>
<proteinExistence type="predicted"/>
<gene>
    <name evidence="1" type="ORF">D3874_06625</name>
</gene>
<sequence length="245" mass="24049">MLVGAVASGCSTAGKNRFNRLIGRYKPAQSILPPPGSPDAGKIQSGVPVLVTPAAGLSAQADGRASQLSNAIAARLVTADILATTRNAASQSYVLGSRIDGDALAVLLSRPDGLTVGTWRVPLGGPAANLDSAGIEALASRVAAAVLGRAEAETAGPAPAPAAAAVAAAPPAPSVVVAEVKGAPGDGNSALRSALGRALAVGGLAVLGKPLANSLTVHGKVTIKPLTPQVDHVTLAWEVRSPAGD</sequence>
<accession>A0A418W9P5</accession>
<name>A0A418W9P5_9PROT</name>
<reference evidence="1 2" key="1">
    <citation type="submission" date="2018-09" db="EMBL/GenBank/DDBJ databases">
        <authorList>
            <person name="Zhu H."/>
        </authorList>
    </citation>
    <scope>NUCLEOTIDE SEQUENCE [LARGE SCALE GENOMIC DNA]</scope>
    <source>
        <strain evidence="1 2">K1W22B-8</strain>
    </source>
</reference>
<dbReference type="Proteomes" id="UP000284605">
    <property type="component" value="Unassembled WGS sequence"/>
</dbReference>
<protein>
    <submittedName>
        <fullName evidence="1">Uncharacterized protein</fullName>
    </submittedName>
</protein>
<evidence type="ECO:0000313" key="2">
    <source>
        <dbReference type="Proteomes" id="UP000284605"/>
    </source>
</evidence>
<keyword evidence="2" id="KW-1185">Reference proteome</keyword>
<evidence type="ECO:0000313" key="1">
    <source>
        <dbReference type="EMBL" id="RJF86735.1"/>
    </source>
</evidence>